<feature type="transmembrane region" description="Helical" evidence="6">
    <location>
        <begin position="235"/>
        <end position="251"/>
    </location>
</feature>
<dbReference type="Proteomes" id="UP001238163">
    <property type="component" value="Unassembled WGS sequence"/>
</dbReference>
<dbReference type="RefSeq" id="WP_307263828.1">
    <property type="nucleotide sequence ID" value="NZ_JAUSVL010000001.1"/>
</dbReference>
<dbReference type="PANTHER" id="PTHR37422:SF13">
    <property type="entry name" value="LIPOPOLYSACCHARIDE BIOSYNTHESIS PROTEIN PA4999-RELATED"/>
    <property type="match status" value="1"/>
</dbReference>
<feature type="transmembrane region" description="Helical" evidence="6">
    <location>
        <begin position="418"/>
        <end position="438"/>
    </location>
</feature>
<sequence length="479" mass="54548">MESLKYILFGIALFAGVPVLAGLAYVKRFVLRWLVFTAVFLSHENFRLSLNFFPAETYRGTARGMEITVADMLLWSLMLALLLIYRQRFRFLPRGGWLYLLYFFWCSLSLSNAVNQLYSIFELWKMLMMWICFLVIANYLYFTRDIEPILKGIGAVVMWAFVVVINQKYLQGRFQTPGIFAHQNTAGMYMGMIGPLFLTRWLEERNTLWDSVFYATAFVFSGAIAFFTFSRGAMLFYPIGCAVALLLSLGHRICKRKVLIVLFIGTCATLGLLKMAPRIIARFERAPESSKLTRLRLAKAAINMANDKKFVGVGINNWGIKINPPFTYAEYREELNYDEDFKDGLVETIYLMTAAECGWVGLGFLILCFGGFWFINVVNWFRTYRTNINYLAAGICGGLLSVYGQSMLEWVLKQSPTFYELMMIFAIISAVSMIMSVIGGEIPLSEPLPGQVRPLRGERTRPSTPPRSRPAQSPQGSGH</sequence>
<dbReference type="GO" id="GO:0016020">
    <property type="term" value="C:membrane"/>
    <property type="evidence" value="ECO:0007669"/>
    <property type="project" value="UniProtKB-SubCell"/>
</dbReference>
<dbReference type="Pfam" id="PF04932">
    <property type="entry name" value="Wzy_C"/>
    <property type="match status" value="1"/>
</dbReference>
<gene>
    <name evidence="8" type="ORF">J3R75_003381</name>
</gene>
<feature type="transmembrane region" description="Helical" evidence="6">
    <location>
        <begin position="6"/>
        <end position="26"/>
    </location>
</feature>
<organism evidence="8 9">
    <name type="scientific">Oligosphaera ethanolica</name>
    <dbReference type="NCBI Taxonomy" id="760260"/>
    <lineage>
        <taxon>Bacteria</taxon>
        <taxon>Pseudomonadati</taxon>
        <taxon>Lentisphaerota</taxon>
        <taxon>Oligosphaeria</taxon>
        <taxon>Oligosphaerales</taxon>
        <taxon>Oligosphaeraceae</taxon>
        <taxon>Oligosphaera</taxon>
    </lineage>
</organism>
<keyword evidence="3 6" id="KW-1133">Transmembrane helix</keyword>
<evidence type="ECO:0000256" key="2">
    <source>
        <dbReference type="ARBA" id="ARBA00022692"/>
    </source>
</evidence>
<feature type="transmembrane region" description="Helical" evidence="6">
    <location>
        <begin position="211"/>
        <end position="229"/>
    </location>
</feature>
<evidence type="ECO:0000256" key="6">
    <source>
        <dbReference type="SAM" id="Phobius"/>
    </source>
</evidence>
<feature type="transmembrane region" description="Helical" evidence="6">
    <location>
        <begin position="349"/>
        <end position="375"/>
    </location>
</feature>
<reference evidence="8" key="1">
    <citation type="submission" date="2023-07" db="EMBL/GenBank/DDBJ databases">
        <title>Genomic Encyclopedia of Type Strains, Phase IV (KMG-IV): sequencing the most valuable type-strain genomes for metagenomic binning, comparative biology and taxonomic classification.</title>
        <authorList>
            <person name="Goeker M."/>
        </authorList>
    </citation>
    <scope>NUCLEOTIDE SEQUENCE</scope>
    <source>
        <strain evidence="8">DSM 24202</strain>
    </source>
</reference>
<evidence type="ECO:0000256" key="4">
    <source>
        <dbReference type="ARBA" id="ARBA00023136"/>
    </source>
</evidence>
<keyword evidence="4 6" id="KW-0472">Membrane</keyword>
<feature type="transmembrane region" description="Helical" evidence="6">
    <location>
        <begin position="258"/>
        <end position="280"/>
    </location>
</feature>
<dbReference type="AlphaFoldDB" id="A0AAE3VJH6"/>
<protein>
    <recommendedName>
        <fullName evidence="7">O-antigen ligase-related domain-containing protein</fullName>
    </recommendedName>
</protein>
<feature type="domain" description="O-antigen ligase-related" evidence="7">
    <location>
        <begin position="217"/>
        <end position="365"/>
    </location>
</feature>
<evidence type="ECO:0000313" key="9">
    <source>
        <dbReference type="Proteomes" id="UP001238163"/>
    </source>
</evidence>
<feature type="transmembrane region" description="Helical" evidence="6">
    <location>
        <begin position="124"/>
        <end position="142"/>
    </location>
</feature>
<name>A0AAE3VJH6_9BACT</name>
<feature type="transmembrane region" description="Helical" evidence="6">
    <location>
        <begin position="149"/>
        <end position="167"/>
    </location>
</feature>
<dbReference type="EMBL" id="JAUSVL010000001">
    <property type="protein sequence ID" value="MDQ0291274.1"/>
    <property type="molecule type" value="Genomic_DNA"/>
</dbReference>
<keyword evidence="9" id="KW-1185">Reference proteome</keyword>
<dbReference type="PANTHER" id="PTHR37422">
    <property type="entry name" value="TEICHURONIC ACID BIOSYNTHESIS PROTEIN TUAE"/>
    <property type="match status" value="1"/>
</dbReference>
<comment type="subcellular location">
    <subcellularLocation>
        <location evidence="1">Membrane</location>
        <topology evidence="1">Multi-pass membrane protein</topology>
    </subcellularLocation>
</comment>
<feature type="transmembrane region" description="Helical" evidence="6">
    <location>
        <begin position="67"/>
        <end position="85"/>
    </location>
</feature>
<evidence type="ECO:0000256" key="1">
    <source>
        <dbReference type="ARBA" id="ARBA00004141"/>
    </source>
</evidence>
<proteinExistence type="predicted"/>
<evidence type="ECO:0000259" key="7">
    <source>
        <dbReference type="Pfam" id="PF04932"/>
    </source>
</evidence>
<evidence type="ECO:0000256" key="3">
    <source>
        <dbReference type="ARBA" id="ARBA00022989"/>
    </source>
</evidence>
<evidence type="ECO:0000256" key="5">
    <source>
        <dbReference type="SAM" id="MobiDB-lite"/>
    </source>
</evidence>
<dbReference type="InterPro" id="IPR007016">
    <property type="entry name" value="O-antigen_ligase-rel_domated"/>
</dbReference>
<feature type="region of interest" description="Disordered" evidence="5">
    <location>
        <begin position="449"/>
        <end position="479"/>
    </location>
</feature>
<feature type="transmembrane region" description="Helical" evidence="6">
    <location>
        <begin position="387"/>
        <end position="406"/>
    </location>
</feature>
<feature type="transmembrane region" description="Helical" evidence="6">
    <location>
        <begin position="97"/>
        <end position="118"/>
    </location>
</feature>
<comment type="caution">
    <text evidence="8">The sequence shown here is derived from an EMBL/GenBank/DDBJ whole genome shotgun (WGS) entry which is preliminary data.</text>
</comment>
<dbReference type="InterPro" id="IPR051533">
    <property type="entry name" value="WaaL-like"/>
</dbReference>
<feature type="transmembrane region" description="Helical" evidence="6">
    <location>
        <begin position="179"/>
        <end position="199"/>
    </location>
</feature>
<keyword evidence="2 6" id="KW-0812">Transmembrane</keyword>
<evidence type="ECO:0000313" key="8">
    <source>
        <dbReference type="EMBL" id="MDQ0291274.1"/>
    </source>
</evidence>
<accession>A0AAE3VJH6</accession>